<evidence type="ECO:0000256" key="10">
    <source>
        <dbReference type="HAMAP-Rule" id="MF_00815"/>
    </source>
</evidence>
<evidence type="ECO:0000313" key="12">
    <source>
        <dbReference type="Proteomes" id="UP001623591"/>
    </source>
</evidence>
<dbReference type="PROSITE" id="PS00153">
    <property type="entry name" value="ATPASE_GAMMA"/>
    <property type="match status" value="1"/>
</dbReference>
<dbReference type="Proteomes" id="UP001623591">
    <property type="component" value="Unassembled WGS sequence"/>
</dbReference>
<organism evidence="11 12">
    <name type="scientific">Candidatus Clostridium stratigraminis</name>
    <dbReference type="NCBI Taxonomy" id="3381661"/>
    <lineage>
        <taxon>Bacteria</taxon>
        <taxon>Bacillati</taxon>
        <taxon>Bacillota</taxon>
        <taxon>Clostridia</taxon>
        <taxon>Eubacteriales</taxon>
        <taxon>Clostridiaceae</taxon>
        <taxon>Clostridium</taxon>
    </lineage>
</organism>
<comment type="caution">
    <text evidence="11">The sequence shown here is derived from an EMBL/GenBank/DDBJ whole genome shotgun (WGS) entry which is preliminary data.</text>
</comment>
<dbReference type="EMBL" id="JBJHZZ010000010">
    <property type="protein sequence ID" value="MFL0247895.1"/>
    <property type="molecule type" value="Genomic_DNA"/>
</dbReference>
<evidence type="ECO:0000256" key="8">
    <source>
        <dbReference type="ARBA" id="ARBA00023196"/>
    </source>
</evidence>
<gene>
    <name evidence="10 11" type="primary">atpG</name>
    <name evidence="11" type="ORF">ACJDUG_13025</name>
</gene>
<dbReference type="NCBIfam" id="TIGR01146">
    <property type="entry name" value="ATPsyn_F1gamma"/>
    <property type="match status" value="1"/>
</dbReference>
<dbReference type="Gene3D" id="1.10.287.80">
    <property type="entry name" value="ATP synthase, gamma subunit, helix hairpin domain"/>
    <property type="match status" value="1"/>
</dbReference>
<dbReference type="PRINTS" id="PR00126">
    <property type="entry name" value="ATPASEGAMMA"/>
</dbReference>
<protein>
    <recommendedName>
        <fullName evidence="10">ATP synthase gamma chain</fullName>
    </recommendedName>
    <alternativeName>
        <fullName evidence="10">ATP synthase F1 sector gamma subunit</fullName>
    </alternativeName>
    <alternativeName>
        <fullName evidence="10">F-ATPase gamma subunit</fullName>
    </alternativeName>
</protein>
<evidence type="ECO:0000256" key="5">
    <source>
        <dbReference type="ARBA" id="ARBA00022781"/>
    </source>
</evidence>
<dbReference type="InterPro" id="IPR035968">
    <property type="entry name" value="ATP_synth_F1_ATPase_gsu"/>
</dbReference>
<evidence type="ECO:0000256" key="1">
    <source>
        <dbReference type="ARBA" id="ARBA00003456"/>
    </source>
</evidence>
<dbReference type="CDD" id="cd12151">
    <property type="entry name" value="F1-ATPase_gamma"/>
    <property type="match status" value="1"/>
</dbReference>
<comment type="function">
    <text evidence="1 10">Produces ATP from ADP in the presence of a proton gradient across the membrane. The gamma chain is believed to be important in regulating ATPase activity and the flow of protons through the CF(0) complex.</text>
</comment>
<name>A0ABW8T8C6_9CLOT</name>
<dbReference type="RefSeq" id="WP_406770325.1">
    <property type="nucleotide sequence ID" value="NZ_JBJHZZ010000010.1"/>
</dbReference>
<keyword evidence="9 10" id="KW-0066">ATP synthesis</keyword>
<proteinExistence type="inferred from homology"/>
<keyword evidence="7 10" id="KW-0472">Membrane</keyword>
<evidence type="ECO:0000256" key="7">
    <source>
        <dbReference type="ARBA" id="ARBA00023136"/>
    </source>
</evidence>
<accession>A0ABW8T8C6</accession>
<keyword evidence="4 10" id="KW-0813">Transport</keyword>
<keyword evidence="10" id="KW-1003">Cell membrane</keyword>
<dbReference type="PANTHER" id="PTHR11693">
    <property type="entry name" value="ATP SYNTHASE GAMMA CHAIN"/>
    <property type="match status" value="1"/>
</dbReference>
<reference evidence="11 12" key="1">
    <citation type="submission" date="2024-11" db="EMBL/GenBank/DDBJ databases">
        <authorList>
            <person name="Heng Y.C."/>
            <person name="Lim A.C.H."/>
            <person name="Lee J.K.Y."/>
            <person name="Kittelmann S."/>
        </authorList>
    </citation>
    <scope>NUCLEOTIDE SEQUENCE [LARGE SCALE GENOMIC DNA]</scope>
    <source>
        <strain evidence="11 12">WILCCON 0185</strain>
    </source>
</reference>
<dbReference type="SUPFAM" id="SSF52943">
    <property type="entry name" value="ATP synthase (F1-ATPase), gamma subunit"/>
    <property type="match status" value="1"/>
</dbReference>
<keyword evidence="8 10" id="KW-0139">CF(1)</keyword>
<evidence type="ECO:0000256" key="2">
    <source>
        <dbReference type="ARBA" id="ARBA00004170"/>
    </source>
</evidence>
<keyword evidence="6 10" id="KW-0406">Ion transport</keyword>
<dbReference type="Pfam" id="PF00231">
    <property type="entry name" value="ATP-synt"/>
    <property type="match status" value="1"/>
</dbReference>
<comment type="subcellular location">
    <subcellularLocation>
        <location evidence="10">Cell membrane</location>
        <topology evidence="10">Peripheral membrane protein</topology>
    </subcellularLocation>
    <subcellularLocation>
        <location evidence="2">Membrane</location>
        <topology evidence="2">Peripheral membrane protein</topology>
    </subcellularLocation>
</comment>
<keyword evidence="12" id="KW-1185">Reference proteome</keyword>
<keyword evidence="5 10" id="KW-0375">Hydrogen ion transport</keyword>
<dbReference type="HAMAP" id="MF_00815">
    <property type="entry name" value="ATP_synth_gamma_bact"/>
    <property type="match status" value="1"/>
</dbReference>
<evidence type="ECO:0000256" key="6">
    <source>
        <dbReference type="ARBA" id="ARBA00023065"/>
    </source>
</evidence>
<dbReference type="InterPro" id="IPR023632">
    <property type="entry name" value="ATP_synth_F1_gsu_CS"/>
</dbReference>
<dbReference type="PANTHER" id="PTHR11693:SF22">
    <property type="entry name" value="ATP SYNTHASE SUBUNIT GAMMA, MITOCHONDRIAL"/>
    <property type="match status" value="1"/>
</dbReference>
<evidence type="ECO:0000256" key="4">
    <source>
        <dbReference type="ARBA" id="ARBA00022448"/>
    </source>
</evidence>
<sequence length="287" mass="32520">MAGSGLVAIKRRIKSVTSTRKITNAMGLVATAKLRKTKQSLEFNDMFREYFSKILNEVLDNNEVENVYINGNNINKKLYIVLTSDSGLCGSYNVNILNKAAEEISKDRENSVIMAVGEKGVSYFNRFNYDVGAKFINLPDVPTTKEAKTIGNAAVEMYTKGEVGEINVIYMEFHAQNSQEIVVERLLPLKERAYDFNNTKFGKYMKFEPDIDLLINNIFPMYIREKMLSYLIHSKTSEQAIRMMAMDGATKNANELLDKLKLQYNRMRQGAITQEISEIVGGAEAQK</sequence>
<comment type="similarity">
    <text evidence="3 10">Belongs to the ATPase gamma chain family.</text>
</comment>
<comment type="subunit">
    <text evidence="10">F-type ATPases have 2 components, CF(1) - the catalytic core - and CF(0) - the membrane proton channel. CF(1) has five subunits: alpha(3), beta(3), gamma(1), delta(1), epsilon(1). CF(0) has three main subunits: a, b and c.</text>
</comment>
<evidence type="ECO:0000256" key="9">
    <source>
        <dbReference type="ARBA" id="ARBA00023310"/>
    </source>
</evidence>
<dbReference type="Gene3D" id="3.40.1380.10">
    <property type="match status" value="1"/>
</dbReference>
<evidence type="ECO:0000256" key="3">
    <source>
        <dbReference type="ARBA" id="ARBA00007681"/>
    </source>
</evidence>
<dbReference type="InterPro" id="IPR000131">
    <property type="entry name" value="ATP_synth_F1_gsu"/>
</dbReference>
<evidence type="ECO:0000313" key="11">
    <source>
        <dbReference type="EMBL" id="MFL0247895.1"/>
    </source>
</evidence>